<protein>
    <submittedName>
        <fullName evidence="1">Uncharacterized protein</fullName>
    </submittedName>
</protein>
<sequence length="79" mass="9157">CGDLSEADHCQPPQYTVNHPIFNAHNDFLDSQNKITIAQTKIMEQMKQLTSMCEMACQIIQKKQEEKKIKEEQTANARY</sequence>
<dbReference type="AlphaFoldDB" id="A0A699TGT0"/>
<accession>A0A699TGT0</accession>
<evidence type="ECO:0000313" key="1">
    <source>
        <dbReference type="EMBL" id="GFD08893.1"/>
    </source>
</evidence>
<proteinExistence type="predicted"/>
<reference evidence="1" key="1">
    <citation type="journal article" date="2019" name="Sci. Rep.">
        <title>Draft genome of Tanacetum cinerariifolium, the natural source of mosquito coil.</title>
        <authorList>
            <person name="Yamashiro T."/>
            <person name="Shiraishi A."/>
            <person name="Satake H."/>
            <person name="Nakayama K."/>
        </authorList>
    </citation>
    <scope>NUCLEOTIDE SEQUENCE</scope>
</reference>
<comment type="caution">
    <text evidence="1">The sequence shown here is derived from an EMBL/GenBank/DDBJ whole genome shotgun (WGS) entry which is preliminary data.</text>
</comment>
<dbReference type="EMBL" id="BKCJ011241645">
    <property type="protein sequence ID" value="GFD08893.1"/>
    <property type="molecule type" value="Genomic_DNA"/>
</dbReference>
<name>A0A699TGT0_TANCI</name>
<gene>
    <name evidence="1" type="ORF">Tci_880862</name>
</gene>
<organism evidence="1">
    <name type="scientific">Tanacetum cinerariifolium</name>
    <name type="common">Dalmatian daisy</name>
    <name type="synonym">Chrysanthemum cinerariifolium</name>
    <dbReference type="NCBI Taxonomy" id="118510"/>
    <lineage>
        <taxon>Eukaryota</taxon>
        <taxon>Viridiplantae</taxon>
        <taxon>Streptophyta</taxon>
        <taxon>Embryophyta</taxon>
        <taxon>Tracheophyta</taxon>
        <taxon>Spermatophyta</taxon>
        <taxon>Magnoliopsida</taxon>
        <taxon>eudicotyledons</taxon>
        <taxon>Gunneridae</taxon>
        <taxon>Pentapetalae</taxon>
        <taxon>asterids</taxon>
        <taxon>campanulids</taxon>
        <taxon>Asterales</taxon>
        <taxon>Asteraceae</taxon>
        <taxon>Asteroideae</taxon>
        <taxon>Anthemideae</taxon>
        <taxon>Anthemidinae</taxon>
        <taxon>Tanacetum</taxon>
    </lineage>
</organism>
<feature type="non-terminal residue" evidence="1">
    <location>
        <position position="1"/>
    </location>
</feature>